<dbReference type="EMBL" id="KQ257458">
    <property type="protein sequence ID" value="KNC99211.1"/>
    <property type="molecule type" value="Genomic_DNA"/>
</dbReference>
<feature type="region of interest" description="Disordered" evidence="10">
    <location>
        <begin position="607"/>
        <end position="630"/>
    </location>
</feature>
<reference evidence="13 14" key="1">
    <citation type="submission" date="2009-08" db="EMBL/GenBank/DDBJ databases">
        <title>The Genome Sequence of Spizellomyces punctatus strain DAOM BR117.</title>
        <authorList>
            <consortium name="The Broad Institute Genome Sequencing Platform"/>
            <person name="Russ C."/>
            <person name="Cuomo C."/>
            <person name="Shea T."/>
            <person name="Young S.K."/>
            <person name="Zeng Q."/>
            <person name="Koehrsen M."/>
            <person name="Haas B."/>
            <person name="Borodovsky M."/>
            <person name="Guigo R."/>
            <person name="Alvarado L."/>
            <person name="Berlin A."/>
            <person name="Bochicchio J."/>
            <person name="Borenstein D."/>
            <person name="Chapman S."/>
            <person name="Chen Z."/>
            <person name="Engels R."/>
            <person name="Freedman E."/>
            <person name="Gellesch M."/>
            <person name="Goldberg J."/>
            <person name="Griggs A."/>
            <person name="Gujja S."/>
            <person name="Heiman D."/>
            <person name="Hepburn T."/>
            <person name="Howarth C."/>
            <person name="Jen D."/>
            <person name="Larson L."/>
            <person name="Lewis B."/>
            <person name="Mehta T."/>
            <person name="Park D."/>
            <person name="Pearson M."/>
            <person name="Roberts A."/>
            <person name="Saif S."/>
            <person name="Shenoy N."/>
            <person name="Sisk P."/>
            <person name="Stolte C."/>
            <person name="Sykes S."/>
            <person name="Thomson T."/>
            <person name="Walk T."/>
            <person name="White J."/>
            <person name="Yandava C."/>
            <person name="Burger G."/>
            <person name="Gray M.W."/>
            <person name="Holland P.W.H."/>
            <person name="King N."/>
            <person name="Lang F.B.F."/>
            <person name="Roger A.J."/>
            <person name="Ruiz-Trillo I."/>
            <person name="Lander E."/>
            <person name="Nusbaum C."/>
        </authorList>
    </citation>
    <scope>NUCLEOTIDE SEQUENCE [LARGE SCALE GENOMIC DNA]</scope>
    <source>
        <strain evidence="13 14">DAOM BR117</strain>
    </source>
</reference>
<keyword evidence="11" id="KW-1133">Transmembrane helix</keyword>
<keyword evidence="2 13" id="KW-0723">Serine/threonine-protein kinase</keyword>
<evidence type="ECO:0000256" key="4">
    <source>
        <dbReference type="ARBA" id="ARBA00022741"/>
    </source>
</evidence>
<accession>A0A0L0HDW9</accession>
<evidence type="ECO:0000313" key="14">
    <source>
        <dbReference type="Proteomes" id="UP000053201"/>
    </source>
</evidence>
<evidence type="ECO:0000256" key="9">
    <source>
        <dbReference type="ARBA" id="ARBA00048679"/>
    </source>
</evidence>
<evidence type="ECO:0000256" key="8">
    <source>
        <dbReference type="ARBA" id="ARBA00047899"/>
    </source>
</evidence>
<dbReference type="Gene3D" id="1.10.510.10">
    <property type="entry name" value="Transferase(Phosphotransferase) domain 1"/>
    <property type="match status" value="1"/>
</dbReference>
<keyword evidence="14" id="KW-1185">Reference proteome</keyword>
<dbReference type="PANTHER" id="PTHR11042:SF138">
    <property type="entry name" value="SERINE_THREONINE-PROTEIN KINASE IKS1-RELATED"/>
    <property type="match status" value="1"/>
</dbReference>
<dbReference type="InterPro" id="IPR050339">
    <property type="entry name" value="CC_SR_Kinase"/>
</dbReference>
<dbReference type="GO" id="GO:0004674">
    <property type="term" value="F:protein serine/threonine kinase activity"/>
    <property type="evidence" value="ECO:0007669"/>
    <property type="project" value="UniProtKB-KW"/>
</dbReference>
<keyword evidence="6" id="KW-0067">ATP-binding</keyword>
<dbReference type="AlphaFoldDB" id="A0A0L0HDW9"/>
<keyword evidence="3" id="KW-0808">Transferase</keyword>
<name>A0A0L0HDW9_SPIPD</name>
<dbReference type="GO" id="GO:0005524">
    <property type="term" value="F:ATP binding"/>
    <property type="evidence" value="ECO:0007669"/>
    <property type="project" value="UniProtKB-KW"/>
</dbReference>
<feature type="compositionally biased region" description="Low complexity" evidence="10">
    <location>
        <begin position="387"/>
        <end position="407"/>
    </location>
</feature>
<dbReference type="InterPro" id="IPR008271">
    <property type="entry name" value="Ser/Thr_kinase_AS"/>
</dbReference>
<feature type="transmembrane region" description="Helical" evidence="11">
    <location>
        <begin position="746"/>
        <end position="769"/>
    </location>
</feature>
<dbReference type="Pfam" id="PF00069">
    <property type="entry name" value="Pkinase"/>
    <property type="match status" value="2"/>
</dbReference>
<organism evidence="13 14">
    <name type="scientific">Spizellomyces punctatus (strain DAOM BR117)</name>
    <dbReference type="NCBI Taxonomy" id="645134"/>
    <lineage>
        <taxon>Eukaryota</taxon>
        <taxon>Fungi</taxon>
        <taxon>Fungi incertae sedis</taxon>
        <taxon>Chytridiomycota</taxon>
        <taxon>Chytridiomycota incertae sedis</taxon>
        <taxon>Chytridiomycetes</taxon>
        <taxon>Spizellomycetales</taxon>
        <taxon>Spizellomycetaceae</taxon>
        <taxon>Spizellomyces</taxon>
    </lineage>
</organism>
<protein>
    <recommendedName>
        <fullName evidence="1">non-specific serine/threonine protein kinase</fullName>
        <ecNumber evidence="1">2.7.11.1</ecNumber>
    </recommendedName>
</protein>
<evidence type="ECO:0000256" key="11">
    <source>
        <dbReference type="SAM" id="Phobius"/>
    </source>
</evidence>
<evidence type="ECO:0000256" key="5">
    <source>
        <dbReference type="ARBA" id="ARBA00022777"/>
    </source>
</evidence>
<comment type="catalytic activity">
    <reaction evidence="9">
        <text>L-seryl-[protein] + ATP = O-phospho-L-seryl-[protein] + ADP + H(+)</text>
        <dbReference type="Rhea" id="RHEA:17989"/>
        <dbReference type="Rhea" id="RHEA-COMP:9863"/>
        <dbReference type="Rhea" id="RHEA-COMP:11604"/>
        <dbReference type="ChEBI" id="CHEBI:15378"/>
        <dbReference type="ChEBI" id="CHEBI:29999"/>
        <dbReference type="ChEBI" id="CHEBI:30616"/>
        <dbReference type="ChEBI" id="CHEBI:83421"/>
        <dbReference type="ChEBI" id="CHEBI:456216"/>
        <dbReference type="EC" id="2.7.11.1"/>
    </reaction>
</comment>
<dbReference type="Gene3D" id="3.30.200.20">
    <property type="entry name" value="Phosphorylase Kinase, domain 1"/>
    <property type="match status" value="1"/>
</dbReference>
<dbReference type="PROSITE" id="PS50011">
    <property type="entry name" value="PROTEIN_KINASE_DOM"/>
    <property type="match status" value="1"/>
</dbReference>
<dbReference type="OrthoDB" id="1405469at2759"/>
<feature type="compositionally biased region" description="Polar residues" evidence="10">
    <location>
        <begin position="210"/>
        <end position="227"/>
    </location>
</feature>
<feature type="region of interest" description="Disordered" evidence="10">
    <location>
        <begin position="1"/>
        <end position="34"/>
    </location>
</feature>
<evidence type="ECO:0000256" key="1">
    <source>
        <dbReference type="ARBA" id="ARBA00012513"/>
    </source>
</evidence>
<evidence type="ECO:0000256" key="2">
    <source>
        <dbReference type="ARBA" id="ARBA00022527"/>
    </source>
</evidence>
<feature type="domain" description="Protein kinase" evidence="12">
    <location>
        <begin position="238"/>
        <end position="609"/>
    </location>
</feature>
<evidence type="ECO:0000313" key="13">
    <source>
        <dbReference type="EMBL" id="KNC99211.1"/>
    </source>
</evidence>
<comment type="catalytic activity">
    <reaction evidence="8">
        <text>L-threonyl-[protein] + ATP = O-phospho-L-threonyl-[protein] + ADP + H(+)</text>
        <dbReference type="Rhea" id="RHEA:46608"/>
        <dbReference type="Rhea" id="RHEA-COMP:11060"/>
        <dbReference type="Rhea" id="RHEA-COMP:11605"/>
        <dbReference type="ChEBI" id="CHEBI:15378"/>
        <dbReference type="ChEBI" id="CHEBI:30013"/>
        <dbReference type="ChEBI" id="CHEBI:30616"/>
        <dbReference type="ChEBI" id="CHEBI:61977"/>
        <dbReference type="ChEBI" id="CHEBI:456216"/>
        <dbReference type="EC" id="2.7.11.1"/>
    </reaction>
</comment>
<evidence type="ECO:0000256" key="7">
    <source>
        <dbReference type="ARBA" id="ARBA00037982"/>
    </source>
</evidence>
<keyword evidence="5 13" id="KW-0418">Kinase</keyword>
<dbReference type="PANTHER" id="PTHR11042">
    <property type="entry name" value="EUKARYOTIC TRANSLATION INITIATION FACTOR 2-ALPHA KINASE EIF2-ALPHA KINASE -RELATED"/>
    <property type="match status" value="1"/>
</dbReference>
<comment type="similarity">
    <text evidence="7">Belongs to the protein kinase superfamily. Ser/Thr protein kinase family. GCN2 subfamily.</text>
</comment>
<evidence type="ECO:0000256" key="6">
    <source>
        <dbReference type="ARBA" id="ARBA00022840"/>
    </source>
</evidence>
<dbReference type="VEuPathDB" id="FungiDB:SPPG_05467"/>
<dbReference type="RefSeq" id="XP_016607251.1">
    <property type="nucleotide sequence ID" value="XM_016753678.1"/>
</dbReference>
<dbReference type="STRING" id="645134.A0A0L0HDW9"/>
<keyword evidence="11" id="KW-0812">Transmembrane</keyword>
<evidence type="ECO:0000259" key="12">
    <source>
        <dbReference type="PROSITE" id="PS50011"/>
    </source>
</evidence>
<dbReference type="Proteomes" id="UP000053201">
    <property type="component" value="Unassembled WGS sequence"/>
</dbReference>
<dbReference type="GeneID" id="27688837"/>
<evidence type="ECO:0000256" key="10">
    <source>
        <dbReference type="SAM" id="MobiDB-lite"/>
    </source>
</evidence>
<keyword evidence="4" id="KW-0547">Nucleotide-binding</keyword>
<dbReference type="EC" id="2.7.11.1" evidence="1"/>
<dbReference type="GO" id="GO:0005737">
    <property type="term" value="C:cytoplasm"/>
    <property type="evidence" value="ECO:0007669"/>
    <property type="project" value="TreeGrafter"/>
</dbReference>
<dbReference type="InterPro" id="IPR000719">
    <property type="entry name" value="Prot_kinase_dom"/>
</dbReference>
<dbReference type="eggNOG" id="KOG0575">
    <property type="taxonomic scope" value="Eukaryota"/>
</dbReference>
<feature type="region of interest" description="Disordered" evidence="10">
    <location>
        <begin position="178"/>
        <end position="227"/>
    </location>
</feature>
<feature type="compositionally biased region" description="Polar residues" evidence="10">
    <location>
        <begin position="607"/>
        <end position="624"/>
    </location>
</feature>
<dbReference type="SUPFAM" id="SSF56112">
    <property type="entry name" value="Protein kinase-like (PK-like)"/>
    <property type="match status" value="1"/>
</dbReference>
<feature type="region of interest" description="Disordered" evidence="10">
    <location>
        <begin position="375"/>
        <end position="421"/>
    </location>
</feature>
<dbReference type="InParanoid" id="A0A0L0HDW9"/>
<proteinExistence type="inferred from homology"/>
<dbReference type="OMA" id="HEIDGCA"/>
<sequence length="770" mass="86375">MTLKRRSSTDSDPPFRRRANTFPLDDDKLESQGTGDKWSIVRHGAWDVVPRLQSQISDVDRALVHLPRSPNGTSEPSSSKNAGSAALIPHTPWNVILHKAATGRAVLYNRDEKKVVVQRATPSVSHVVTDKLCLLCRRPWSKRRRSAQQDDSEEETELCDSFINQDYFRLLESITPDVGDSDGQAHLPPPSSPTKSSSAHDPKPRPIPSLSFSEPTQSAEPTGLSESSFNQGYYDRFFVEERKLGRGLRGSVFLCQHILDQVPLGQFAVKAIPVGTSHAWLVRMLKEVHLLERLRHPNIIEYKHAWLEHRQLTQFGPEVPCLFVLMELANGGNLEEYIYVQWHPDSTDSIVNSGQISSDDDRDFSHLTPKERVKRLRERKRRRQEQSRLPPSISSLSSSSVSKSTRSNRAQMHGGIGRGPQGKKVRFLKDYEIWCLFLDICKGLAHLHKHGIIHRDLKPPNLLLHFADPSDKDEIPRILISDFGECEVLSDETQRERTGATGTLEFMPPELLVKDSSGHYLNDHSPKADMWSLGVVLYFLCYSSVPYSQTDDVDALREEIVGFESVTFPDHGTRVPTELQSLVTKLLSRNARDRPSVEEILSTYGHLSTSNRSSPLTPNPSLESTRTETFRTDDGLKRVVKKLTFEELKVHGAGDGVPRRYSEPEVRTARWDTASVRPVPSLPSTTNNESWAEKRRVGVFATTVVTLLASPPSPPGMVYAAMFFACCEVGLPRTYPVMTTVVHALLVWWMGLGLVAWVGVVGAGVGRFLE</sequence>
<gene>
    <name evidence="13" type="ORF">SPPG_05467</name>
</gene>
<dbReference type="SMART" id="SM00220">
    <property type="entry name" value="S_TKc"/>
    <property type="match status" value="1"/>
</dbReference>
<keyword evidence="11" id="KW-0472">Membrane</keyword>
<dbReference type="FunFam" id="3.30.200.20:FF:000306">
    <property type="entry name" value="IKS protein kinase"/>
    <property type="match status" value="1"/>
</dbReference>
<evidence type="ECO:0000256" key="3">
    <source>
        <dbReference type="ARBA" id="ARBA00022679"/>
    </source>
</evidence>
<dbReference type="GO" id="GO:0005634">
    <property type="term" value="C:nucleus"/>
    <property type="evidence" value="ECO:0007669"/>
    <property type="project" value="TreeGrafter"/>
</dbReference>
<dbReference type="InterPro" id="IPR011009">
    <property type="entry name" value="Kinase-like_dom_sf"/>
</dbReference>
<dbReference type="eggNOG" id="KOG0032">
    <property type="taxonomic scope" value="Eukaryota"/>
</dbReference>
<feature type="compositionally biased region" description="Polar residues" evidence="10">
    <location>
        <begin position="70"/>
        <end position="82"/>
    </location>
</feature>
<feature type="region of interest" description="Disordered" evidence="10">
    <location>
        <begin position="65"/>
        <end position="85"/>
    </location>
</feature>
<dbReference type="PROSITE" id="PS00108">
    <property type="entry name" value="PROTEIN_KINASE_ST"/>
    <property type="match status" value="1"/>
</dbReference>